<dbReference type="AlphaFoldDB" id="A0A1M7ZW13"/>
<organism evidence="1 2">
    <name type="scientific">Flavobacterium cucumis</name>
    <dbReference type="NCBI Taxonomy" id="416016"/>
    <lineage>
        <taxon>Bacteria</taxon>
        <taxon>Pseudomonadati</taxon>
        <taxon>Bacteroidota</taxon>
        <taxon>Flavobacteriia</taxon>
        <taxon>Flavobacteriales</taxon>
        <taxon>Flavobacteriaceae</taxon>
        <taxon>Flavobacterium</taxon>
    </lineage>
</organism>
<dbReference type="STRING" id="416016.SAMN05443547_1425"/>
<gene>
    <name evidence="1" type="ORF">SAMN05443547_1425</name>
</gene>
<evidence type="ECO:0000313" key="1">
    <source>
        <dbReference type="EMBL" id="SHO73075.1"/>
    </source>
</evidence>
<dbReference type="InterPro" id="IPR019882">
    <property type="entry name" value="CHP03643"/>
</dbReference>
<name>A0A1M7ZW13_9FLAO</name>
<proteinExistence type="predicted"/>
<dbReference type="RefSeq" id="WP_073582864.1">
    <property type="nucleotide sequence ID" value="NZ_CBCSEA010000004.1"/>
</dbReference>
<protein>
    <submittedName>
        <fullName evidence="1">TIGR03643 family protein</fullName>
    </submittedName>
</protein>
<keyword evidence="2" id="KW-1185">Reference proteome</keyword>
<sequence length="93" mass="11196">MKKKKISEFDNETLNRVVAMAQEEKKPFEVLKEEFGVSENEVTELMRKRLSKDNFELWKKKVTASKPKPKPIKYNELEDEDLDSKYYFKNKFD</sequence>
<dbReference type="OrthoDB" id="289296at2"/>
<dbReference type="EMBL" id="FRYK01000002">
    <property type="protein sequence ID" value="SHO73075.1"/>
    <property type="molecule type" value="Genomic_DNA"/>
</dbReference>
<reference evidence="2" key="1">
    <citation type="submission" date="2016-12" db="EMBL/GenBank/DDBJ databases">
        <authorList>
            <person name="Varghese N."/>
            <person name="Submissions S."/>
        </authorList>
    </citation>
    <scope>NUCLEOTIDE SEQUENCE [LARGE SCALE GENOMIC DNA]</scope>
    <source>
        <strain evidence="2">DSM 18830</strain>
    </source>
</reference>
<dbReference type="Pfam" id="PF10985">
    <property type="entry name" value="DUF2805"/>
    <property type="match status" value="1"/>
</dbReference>
<evidence type="ECO:0000313" key="2">
    <source>
        <dbReference type="Proteomes" id="UP000184611"/>
    </source>
</evidence>
<dbReference type="Proteomes" id="UP000184611">
    <property type="component" value="Unassembled WGS sequence"/>
</dbReference>
<accession>A0A1M7ZW13</accession>